<protein>
    <recommendedName>
        <fullName evidence="4">Tape measure protein</fullName>
    </recommendedName>
</protein>
<dbReference type="Proteomes" id="UP001239397">
    <property type="component" value="Chromosome"/>
</dbReference>
<sequence length="643" mass="65647">MASGERTVRIKFDGSSAGLVAAAAVAKAEMKSLSDDAKKRSKALNDFAGGVGKAARGVMDLASKAASAASIANLLPVAINGIIAAAGLLPLAVAAGFAFAGAMLAVKLGADGAKRAFSQLNPQLTSLKSAVSASFEKSLNPAVKNLQGLLPKTTSGFQQIATAMGGVATKVTGVVASAKGAEQVNTLLSGTAKVVQNVGAFLAPVTAAFLRIGAVAMPILVQLTGGLGAAGEKFNAAVQSFADSGGLEQWIRKAVDGFKSFFAVVGDVVGIISSVLGAIQDAGGGVGGFIGPLLKTVREFLDSAQGHDTLVKFFQALNTVAGVVSKVLGALLQAVAPAIPPLASAFANLATTIGNILVPVINFLAPVLQNIANFIAQNTSWITPLVIAIGIWSAAIWVLNAAMYANPIGLVIAAIVALIAIVAVIITYWDPIAAFFVSLWNTVKDAVTAAAAWIWQRLVDAWNFIKGVWSSVSGFFSGVWGGITSGVTTAMNWVRDRFNDAWGFIKGVWNGVGSFFSGVWSSIGNGLKSALNGAIRLLNGAIDGINNITGAVGIPSIPHIPYLAKGGTVQGGRPYIVGEQGPELFVPGQTGRVVSNAQTFGGPQVVELTIDLGKGMSERIRIELDETGRATARAAGAGAGGMR</sequence>
<dbReference type="RefSeq" id="WP_286001752.1">
    <property type="nucleotide sequence ID" value="NZ_CP127295.1"/>
</dbReference>
<reference evidence="2 3" key="1">
    <citation type="submission" date="2023-06" db="EMBL/GenBank/DDBJ databases">
        <authorList>
            <person name="Oyuntsetseg B."/>
            <person name="Kim S.B."/>
        </authorList>
    </citation>
    <scope>NUCLEOTIDE SEQUENCE [LARGE SCALE GENOMIC DNA]</scope>
    <source>
        <strain evidence="2 3">4-36</strain>
    </source>
</reference>
<name>A0A9Y2JYT4_9PSEU</name>
<evidence type="ECO:0000313" key="2">
    <source>
        <dbReference type="EMBL" id="WIY05464.1"/>
    </source>
</evidence>
<dbReference type="AlphaFoldDB" id="A0A9Y2JYT4"/>
<feature type="transmembrane region" description="Helical" evidence="1">
    <location>
        <begin position="316"/>
        <end position="339"/>
    </location>
</feature>
<feature type="transmembrane region" description="Helical" evidence="1">
    <location>
        <begin position="380"/>
        <end position="402"/>
    </location>
</feature>
<accession>A0A9Y2JYT4</accession>
<evidence type="ECO:0000313" key="3">
    <source>
        <dbReference type="Proteomes" id="UP001239397"/>
    </source>
</evidence>
<feature type="transmembrane region" description="Helical" evidence="1">
    <location>
        <begin position="345"/>
        <end position="368"/>
    </location>
</feature>
<evidence type="ECO:0000256" key="1">
    <source>
        <dbReference type="SAM" id="Phobius"/>
    </source>
</evidence>
<dbReference type="Gene3D" id="1.20.120.20">
    <property type="entry name" value="Apolipoprotein"/>
    <property type="match status" value="1"/>
</dbReference>
<keyword evidence="1" id="KW-0472">Membrane</keyword>
<keyword evidence="1" id="KW-0812">Transmembrane</keyword>
<keyword evidence="3" id="KW-1185">Reference proteome</keyword>
<feature type="transmembrane region" description="Helical" evidence="1">
    <location>
        <begin position="408"/>
        <end position="429"/>
    </location>
</feature>
<dbReference type="KEGG" id="amog:QRX60_17035"/>
<feature type="transmembrane region" description="Helical" evidence="1">
    <location>
        <begin position="82"/>
        <end position="106"/>
    </location>
</feature>
<gene>
    <name evidence="2" type="ORF">QRX60_17035</name>
</gene>
<keyword evidence="1" id="KW-1133">Transmembrane helix</keyword>
<proteinExistence type="predicted"/>
<evidence type="ECO:0008006" key="4">
    <source>
        <dbReference type="Google" id="ProtNLM"/>
    </source>
</evidence>
<organism evidence="2 3">
    <name type="scientific">Amycolatopsis mongoliensis</name>
    <dbReference type="NCBI Taxonomy" id="715475"/>
    <lineage>
        <taxon>Bacteria</taxon>
        <taxon>Bacillati</taxon>
        <taxon>Actinomycetota</taxon>
        <taxon>Actinomycetes</taxon>
        <taxon>Pseudonocardiales</taxon>
        <taxon>Pseudonocardiaceae</taxon>
        <taxon>Amycolatopsis</taxon>
    </lineage>
</organism>
<dbReference type="EMBL" id="CP127295">
    <property type="protein sequence ID" value="WIY05464.1"/>
    <property type="molecule type" value="Genomic_DNA"/>
</dbReference>